<keyword evidence="2" id="KW-1133">Transmembrane helix</keyword>
<keyword evidence="5" id="KW-1185">Reference proteome</keyword>
<evidence type="ECO:0000256" key="1">
    <source>
        <dbReference type="SAM" id="MobiDB-lite"/>
    </source>
</evidence>
<feature type="compositionally biased region" description="Low complexity" evidence="1">
    <location>
        <begin position="274"/>
        <end position="287"/>
    </location>
</feature>
<feature type="region of interest" description="Disordered" evidence="1">
    <location>
        <begin position="262"/>
        <end position="296"/>
    </location>
</feature>
<sequence length="296" mass="33790">MFKWKKAKVILLSLFIVMLLSGCVDAHMHVKVNWDGSGEYEVKVLANEMVLSQFNEMKQELLQENYEVKPVDEDGKTGWIAVKKVDNVMKEPPMEDFQKTTNSAIQWFESRVASSSETTYVNEHQALKGLTDDYKIEEGLFFTTVTIDTEADLSDLLNQGDSFNQQFGQMILDQINLNFMLTLPIEADEHNATKVSEDGKTLTWKIKPGEKNPIHLVLSVPNFITWGIIIIVAVLFFIVLFVVILILMIRRKKKKNQLKNHMNLNSQINSPQDSTESTPSPSTTSESNDSFHWNDK</sequence>
<evidence type="ECO:0000256" key="3">
    <source>
        <dbReference type="SAM" id="SignalP"/>
    </source>
</evidence>
<feature type="chain" id="PRO_5020863191" evidence="3">
    <location>
        <begin position="27"/>
        <end position="296"/>
    </location>
</feature>
<comment type="caution">
    <text evidence="4">The sequence shown here is derived from an EMBL/GenBank/DDBJ whole genome shotgun (WGS) entry which is preliminary data.</text>
</comment>
<feature type="compositionally biased region" description="Polar residues" evidence="1">
    <location>
        <begin position="262"/>
        <end position="273"/>
    </location>
</feature>
<evidence type="ECO:0000313" key="4">
    <source>
        <dbReference type="EMBL" id="TCS94591.1"/>
    </source>
</evidence>
<dbReference type="RefSeq" id="WP_131923986.1">
    <property type="nucleotide sequence ID" value="NZ_SMAG01000003.1"/>
</dbReference>
<keyword evidence="2" id="KW-0812">Transmembrane</keyword>
<evidence type="ECO:0000313" key="5">
    <source>
        <dbReference type="Proteomes" id="UP000294937"/>
    </source>
</evidence>
<dbReference type="Proteomes" id="UP000294937">
    <property type="component" value="Unassembled WGS sequence"/>
</dbReference>
<feature type="signal peptide" evidence="3">
    <location>
        <begin position="1"/>
        <end position="26"/>
    </location>
</feature>
<gene>
    <name evidence="4" type="ORF">EDD58_1032</name>
</gene>
<organism evidence="4 5">
    <name type="scientific">Hazenella coriacea</name>
    <dbReference type="NCBI Taxonomy" id="1179467"/>
    <lineage>
        <taxon>Bacteria</taxon>
        <taxon>Bacillati</taxon>
        <taxon>Bacillota</taxon>
        <taxon>Bacilli</taxon>
        <taxon>Bacillales</taxon>
        <taxon>Thermoactinomycetaceae</taxon>
        <taxon>Hazenella</taxon>
    </lineage>
</organism>
<name>A0A4R3L4A3_9BACL</name>
<dbReference type="PROSITE" id="PS51257">
    <property type="entry name" value="PROKAR_LIPOPROTEIN"/>
    <property type="match status" value="1"/>
</dbReference>
<keyword evidence="2" id="KW-0472">Membrane</keyword>
<accession>A0A4R3L4A3</accession>
<feature type="transmembrane region" description="Helical" evidence="2">
    <location>
        <begin position="223"/>
        <end position="249"/>
    </location>
</feature>
<dbReference type="OrthoDB" id="2988624at2"/>
<dbReference type="InterPro" id="IPR021499">
    <property type="entry name" value="DUF3153"/>
</dbReference>
<protein>
    <submittedName>
        <fullName evidence="4">Uncharacterized protein DUF3153</fullName>
    </submittedName>
</protein>
<reference evidence="4 5" key="1">
    <citation type="submission" date="2019-03" db="EMBL/GenBank/DDBJ databases">
        <title>Genomic Encyclopedia of Type Strains, Phase IV (KMG-IV): sequencing the most valuable type-strain genomes for metagenomic binning, comparative biology and taxonomic classification.</title>
        <authorList>
            <person name="Goeker M."/>
        </authorList>
    </citation>
    <scope>NUCLEOTIDE SEQUENCE [LARGE SCALE GENOMIC DNA]</scope>
    <source>
        <strain evidence="4 5">DSM 45707</strain>
    </source>
</reference>
<evidence type="ECO:0000256" key="2">
    <source>
        <dbReference type="SAM" id="Phobius"/>
    </source>
</evidence>
<dbReference type="AlphaFoldDB" id="A0A4R3L4A3"/>
<dbReference type="EMBL" id="SMAG01000003">
    <property type="protein sequence ID" value="TCS94591.1"/>
    <property type="molecule type" value="Genomic_DNA"/>
</dbReference>
<keyword evidence="3" id="KW-0732">Signal</keyword>
<dbReference type="Pfam" id="PF11353">
    <property type="entry name" value="DUF3153"/>
    <property type="match status" value="1"/>
</dbReference>
<proteinExistence type="predicted"/>